<dbReference type="PANTHER" id="PTHR42973">
    <property type="entry name" value="BINDING OXIDOREDUCTASE, PUTATIVE (AFU_ORTHOLOGUE AFUA_1G17690)-RELATED"/>
    <property type="match status" value="1"/>
</dbReference>
<evidence type="ECO:0000256" key="5">
    <source>
        <dbReference type="ARBA" id="ARBA00023002"/>
    </source>
</evidence>
<dbReference type="Gene3D" id="3.30.465.10">
    <property type="match status" value="1"/>
</dbReference>
<dbReference type="InterPro" id="IPR016166">
    <property type="entry name" value="FAD-bd_PCMH"/>
</dbReference>
<evidence type="ECO:0000256" key="6">
    <source>
        <dbReference type="SAM" id="SignalP"/>
    </source>
</evidence>
<dbReference type="Pfam" id="PF08031">
    <property type="entry name" value="BBE"/>
    <property type="match status" value="1"/>
</dbReference>
<evidence type="ECO:0000259" key="7">
    <source>
        <dbReference type="PROSITE" id="PS51387"/>
    </source>
</evidence>
<dbReference type="STRING" id="105696.A0A1Y2LW12"/>
<keyword evidence="5" id="KW-0560">Oxidoreductase</keyword>
<name>A0A1Y2LW12_EPING</name>
<protein>
    <recommendedName>
        <fullName evidence="7">FAD-binding PCMH-type domain-containing protein</fullName>
    </recommendedName>
</protein>
<dbReference type="InterPro" id="IPR050416">
    <property type="entry name" value="FAD-linked_Oxidoreductase"/>
</dbReference>
<dbReference type="AlphaFoldDB" id="A0A1Y2LW12"/>
<dbReference type="PROSITE" id="PS51387">
    <property type="entry name" value="FAD_PCMH"/>
    <property type="match status" value="1"/>
</dbReference>
<comment type="similarity">
    <text evidence="2">Belongs to the oxygen-dependent FAD-linked oxidoreductase family.</text>
</comment>
<evidence type="ECO:0000313" key="8">
    <source>
        <dbReference type="EMBL" id="OSS47138.1"/>
    </source>
</evidence>
<keyword evidence="4" id="KW-0274">FAD</keyword>
<evidence type="ECO:0000256" key="4">
    <source>
        <dbReference type="ARBA" id="ARBA00022827"/>
    </source>
</evidence>
<dbReference type="Gene3D" id="3.40.462.20">
    <property type="match status" value="1"/>
</dbReference>
<gene>
    <name evidence="8" type="ORF">B5807_09950</name>
</gene>
<dbReference type="Pfam" id="PF01565">
    <property type="entry name" value="FAD_binding_4"/>
    <property type="match status" value="1"/>
</dbReference>
<dbReference type="InterPro" id="IPR016169">
    <property type="entry name" value="FAD-bd_PCMH_sub2"/>
</dbReference>
<dbReference type="GO" id="GO:0071949">
    <property type="term" value="F:FAD binding"/>
    <property type="evidence" value="ECO:0007669"/>
    <property type="project" value="InterPro"/>
</dbReference>
<organism evidence="8 9">
    <name type="scientific">Epicoccum nigrum</name>
    <name type="common">Soil fungus</name>
    <name type="synonym">Epicoccum purpurascens</name>
    <dbReference type="NCBI Taxonomy" id="105696"/>
    <lineage>
        <taxon>Eukaryota</taxon>
        <taxon>Fungi</taxon>
        <taxon>Dikarya</taxon>
        <taxon>Ascomycota</taxon>
        <taxon>Pezizomycotina</taxon>
        <taxon>Dothideomycetes</taxon>
        <taxon>Pleosporomycetidae</taxon>
        <taxon>Pleosporales</taxon>
        <taxon>Pleosporineae</taxon>
        <taxon>Didymellaceae</taxon>
        <taxon>Epicoccum</taxon>
    </lineage>
</organism>
<dbReference type="SUPFAM" id="SSF56176">
    <property type="entry name" value="FAD-binding/transporter-associated domain-like"/>
    <property type="match status" value="1"/>
</dbReference>
<sequence>MFTRFFTSSAIAAWTIASVLPGGSCGPTTADTFAQTPAAGIDVKPLAAQLSSGAQIYYSGSEAFTNSTVRWSGLSPPTPSVVIAPGTEKDVSQIVKFASQRKIPILAYNGHHGTLTSLGKMTYGIQIYMPQLNTISVAKDKNLVTIGGGTNSKKVIDALWAAGKQTVTGSCECVSYLGPALGGGHGWLQGRHGLISDQFQSMNIVTADGALKKIDAKSDLWWAMQGAGHNFGIVTSVTSKVYDIEYTNWAIETIVFSGDKVEALYKAANDVFINNGTQSDKIHNWSYWQNDATLDAEKPVIIMYIVQEGVNAVESRYTKAFHDLSPLKTTPQTGTYNDVAAWVGIALDSPPCQDTGFGTPRFPIYTKAYNTTAQKKAYDLYASAIGGSASPYTNSIFMFEDYASEGIRSRSADSSAFAFRDAHILAAPLIIYAPGNATEDAAVRKLGYELREILREGTGNKELHTYVNYAYGDEGTKSWFGYESWRQDRLKALKKKYDPKGMFSFYAPIA</sequence>
<dbReference type="EMBL" id="KZ107849">
    <property type="protein sequence ID" value="OSS47138.1"/>
    <property type="molecule type" value="Genomic_DNA"/>
</dbReference>
<dbReference type="OMA" id="TSIFMFE"/>
<dbReference type="InterPro" id="IPR006094">
    <property type="entry name" value="Oxid_FAD_bind_N"/>
</dbReference>
<evidence type="ECO:0000256" key="1">
    <source>
        <dbReference type="ARBA" id="ARBA00001974"/>
    </source>
</evidence>
<feature type="chain" id="PRO_5012734229" description="FAD-binding PCMH-type domain-containing protein" evidence="6">
    <location>
        <begin position="26"/>
        <end position="510"/>
    </location>
</feature>
<dbReference type="InterPro" id="IPR012951">
    <property type="entry name" value="BBE"/>
</dbReference>
<feature type="domain" description="FAD-binding PCMH-type" evidence="7">
    <location>
        <begin position="74"/>
        <end position="244"/>
    </location>
</feature>
<reference evidence="8 9" key="1">
    <citation type="journal article" date="2017" name="Genome Announc.">
        <title>Genome sequence of the saprophytic ascomycete Epicoccum nigrum ICMP 19927 strain isolated from New Zealand.</title>
        <authorList>
            <person name="Fokin M."/>
            <person name="Fleetwood D."/>
            <person name="Weir B.S."/>
            <person name="Villas-Boas S.G."/>
        </authorList>
    </citation>
    <scope>NUCLEOTIDE SEQUENCE [LARGE SCALE GENOMIC DNA]</scope>
    <source>
        <strain evidence="8 9">ICMP 19927</strain>
    </source>
</reference>
<keyword evidence="3" id="KW-0285">Flavoprotein</keyword>
<keyword evidence="9" id="KW-1185">Reference proteome</keyword>
<dbReference type="InterPro" id="IPR036318">
    <property type="entry name" value="FAD-bd_PCMH-like_sf"/>
</dbReference>
<comment type="cofactor">
    <cofactor evidence="1">
        <name>FAD</name>
        <dbReference type="ChEBI" id="CHEBI:57692"/>
    </cofactor>
</comment>
<accession>A0A1Y2LW12</accession>
<dbReference type="PANTHER" id="PTHR42973:SF9">
    <property type="entry name" value="FAD-BINDING PCMH-TYPE DOMAIN-CONTAINING PROTEIN-RELATED"/>
    <property type="match status" value="1"/>
</dbReference>
<dbReference type="GO" id="GO:0016491">
    <property type="term" value="F:oxidoreductase activity"/>
    <property type="evidence" value="ECO:0007669"/>
    <property type="project" value="UniProtKB-KW"/>
</dbReference>
<proteinExistence type="inferred from homology"/>
<keyword evidence="6" id="KW-0732">Signal</keyword>
<feature type="signal peptide" evidence="6">
    <location>
        <begin position="1"/>
        <end position="25"/>
    </location>
</feature>
<evidence type="ECO:0000256" key="2">
    <source>
        <dbReference type="ARBA" id="ARBA00005466"/>
    </source>
</evidence>
<evidence type="ECO:0000313" key="9">
    <source>
        <dbReference type="Proteomes" id="UP000193240"/>
    </source>
</evidence>
<dbReference type="Proteomes" id="UP000193240">
    <property type="component" value="Unassembled WGS sequence"/>
</dbReference>
<dbReference type="InParanoid" id="A0A1Y2LW12"/>
<evidence type="ECO:0000256" key="3">
    <source>
        <dbReference type="ARBA" id="ARBA00022630"/>
    </source>
</evidence>